<sequence length="70" mass="8001">SSILCGAIVFTDCSHLEQSFFYFKIGLRRSTAISRKLWSFLLPQKINTATIVCFLRTIKCAFVLRCVSYS</sequence>
<proteinExistence type="predicted"/>
<name>S8CG37_9LAMI</name>
<feature type="non-terminal residue" evidence="1">
    <location>
        <position position="1"/>
    </location>
</feature>
<reference evidence="1 2" key="1">
    <citation type="journal article" date="2013" name="BMC Genomics">
        <title>The miniature genome of a carnivorous plant Genlisea aurea contains a low number of genes and short non-coding sequences.</title>
        <authorList>
            <person name="Leushkin E.V."/>
            <person name="Sutormin R.A."/>
            <person name="Nabieva E.R."/>
            <person name="Penin A.A."/>
            <person name="Kondrashov A.S."/>
            <person name="Logacheva M.D."/>
        </authorList>
    </citation>
    <scope>NUCLEOTIDE SEQUENCE [LARGE SCALE GENOMIC DNA]</scope>
</reference>
<evidence type="ECO:0000313" key="2">
    <source>
        <dbReference type="Proteomes" id="UP000015453"/>
    </source>
</evidence>
<dbReference type="AlphaFoldDB" id="S8CG37"/>
<dbReference type="EMBL" id="AUSU01003990">
    <property type="protein sequence ID" value="EPS65859.1"/>
    <property type="molecule type" value="Genomic_DNA"/>
</dbReference>
<comment type="caution">
    <text evidence="1">The sequence shown here is derived from an EMBL/GenBank/DDBJ whole genome shotgun (WGS) entry which is preliminary data.</text>
</comment>
<keyword evidence="2" id="KW-1185">Reference proteome</keyword>
<gene>
    <name evidence="1" type="ORF">M569_08919</name>
</gene>
<evidence type="ECO:0000313" key="1">
    <source>
        <dbReference type="EMBL" id="EPS65859.1"/>
    </source>
</evidence>
<organism evidence="1 2">
    <name type="scientific">Genlisea aurea</name>
    <dbReference type="NCBI Taxonomy" id="192259"/>
    <lineage>
        <taxon>Eukaryota</taxon>
        <taxon>Viridiplantae</taxon>
        <taxon>Streptophyta</taxon>
        <taxon>Embryophyta</taxon>
        <taxon>Tracheophyta</taxon>
        <taxon>Spermatophyta</taxon>
        <taxon>Magnoliopsida</taxon>
        <taxon>eudicotyledons</taxon>
        <taxon>Gunneridae</taxon>
        <taxon>Pentapetalae</taxon>
        <taxon>asterids</taxon>
        <taxon>lamiids</taxon>
        <taxon>Lamiales</taxon>
        <taxon>Lentibulariaceae</taxon>
        <taxon>Genlisea</taxon>
    </lineage>
</organism>
<accession>S8CG37</accession>
<protein>
    <submittedName>
        <fullName evidence="1">Uncharacterized protein</fullName>
    </submittedName>
</protein>
<dbReference type="Proteomes" id="UP000015453">
    <property type="component" value="Unassembled WGS sequence"/>
</dbReference>